<feature type="domain" description="GFO/IDH/MocA-like oxidoreductase" evidence="4">
    <location>
        <begin position="128"/>
        <end position="262"/>
    </location>
</feature>
<dbReference type="RefSeq" id="WP_342847437.1">
    <property type="nucleotide sequence ID" value="NZ_JBBMQO010000003.1"/>
</dbReference>
<dbReference type="InterPro" id="IPR051317">
    <property type="entry name" value="Gfo/Idh/MocA_oxidoreduct"/>
</dbReference>
<proteinExistence type="inferred from homology"/>
<reference evidence="5 6" key="1">
    <citation type="submission" date="2024-03" db="EMBL/GenBank/DDBJ databases">
        <title>Community enrichment and isolation of bacterial strains for fucoidan degradation.</title>
        <authorList>
            <person name="Sichert A."/>
        </authorList>
    </citation>
    <scope>NUCLEOTIDE SEQUENCE [LARGE SCALE GENOMIC DNA]</scope>
    <source>
        <strain evidence="5 6">AS62</strain>
    </source>
</reference>
<evidence type="ECO:0000313" key="5">
    <source>
        <dbReference type="EMBL" id="MEM5500992.1"/>
    </source>
</evidence>
<keyword evidence="2" id="KW-0560">Oxidoreductase</keyword>
<accession>A0ABU9T4D9</accession>
<dbReference type="SUPFAM" id="SSF51735">
    <property type="entry name" value="NAD(P)-binding Rossmann-fold domains"/>
    <property type="match status" value="1"/>
</dbReference>
<evidence type="ECO:0000313" key="6">
    <source>
        <dbReference type="Proteomes" id="UP001477870"/>
    </source>
</evidence>
<gene>
    <name evidence="5" type="ORF">WNY59_05265</name>
</gene>
<name>A0ABU9T4D9_9HYPH</name>
<dbReference type="Pfam" id="PF22725">
    <property type="entry name" value="GFO_IDH_MocA_C3"/>
    <property type="match status" value="1"/>
</dbReference>
<comment type="caution">
    <text evidence="5">The sequence shown here is derived from an EMBL/GenBank/DDBJ whole genome shotgun (WGS) entry which is preliminary data.</text>
</comment>
<dbReference type="Gene3D" id="3.40.50.720">
    <property type="entry name" value="NAD(P)-binding Rossmann-like Domain"/>
    <property type="match status" value="1"/>
</dbReference>
<dbReference type="InterPro" id="IPR036291">
    <property type="entry name" value="NAD(P)-bd_dom_sf"/>
</dbReference>
<sequence>MRFAIIGTGFVADYYMKTLKAAASLSLAGVFDIDEKRLAQFCDYYSVESYASLDAVLNDSAVELVVVLTTPETHYEIASAALAAGKHVYCEKPLAMDIDDARKLVAQAHSAGLVLGGAPANAYCDAFKATQSALHDNKIGKPKLVYAEMEDGAVFREQWQEWRSISGAAWPGKHEFEIGCTLEHAGYSLSWLIGLFGSIKRITGMSATLFMDKGVDIAAGDMAPDFSTAILEFENGVVARLTCGLCAPKDRSLTIMGEDGTLTVADLWDDASDIFLERKDQPLSFMFKVFRRLEAMRGRFMQMKPHAGTRIKYAHTKNDRLPAYPSRINFAAGIDAVRQAAQGEGKSPDQLSGEALHITEAALALNRIAEHAGRYDMVSRLT</sequence>
<feature type="domain" description="Gfo/Idh/MocA-like oxidoreductase N-terminal" evidence="3">
    <location>
        <begin position="1"/>
        <end position="115"/>
    </location>
</feature>
<dbReference type="InterPro" id="IPR055170">
    <property type="entry name" value="GFO_IDH_MocA-like_dom"/>
</dbReference>
<keyword evidence="6" id="KW-1185">Reference proteome</keyword>
<comment type="similarity">
    <text evidence="1">Belongs to the Gfo/Idh/MocA family.</text>
</comment>
<evidence type="ECO:0000259" key="4">
    <source>
        <dbReference type="Pfam" id="PF22725"/>
    </source>
</evidence>
<dbReference type="SUPFAM" id="SSF55347">
    <property type="entry name" value="Glyceraldehyde-3-phosphate dehydrogenase-like, C-terminal domain"/>
    <property type="match status" value="1"/>
</dbReference>
<evidence type="ECO:0000256" key="2">
    <source>
        <dbReference type="ARBA" id="ARBA00023002"/>
    </source>
</evidence>
<dbReference type="EMBL" id="JBBMQO010000003">
    <property type="protein sequence ID" value="MEM5500992.1"/>
    <property type="molecule type" value="Genomic_DNA"/>
</dbReference>
<dbReference type="PANTHER" id="PTHR43708">
    <property type="entry name" value="CONSERVED EXPRESSED OXIDOREDUCTASE (EUROFUNG)"/>
    <property type="match status" value="1"/>
</dbReference>
<dbReference type="Proteomes" id="UP001477870">
    <property type="component" value="Unassembled WGS sequence"/>
</dbReference>
<evidence type="ECO:0000256" key="1">
    <source>
        <dbReference type="ARBA" id="ARBA00010928"/>
    </source>
</evidence>
<dbReference type="Gene3D" id="3.30.360.10">
    <property type="entry name" value="Dihydrodipicolinate Reductase, domain 2"/>
    <property type="match status" value="1"/>
</dbReference>
<dbReference type="InterPro" id="IPR000683">
    <property type="entry name" value="Gfo/Idh/MocA-like_OxRdtase_N"/>
</dbReference>
<evidence type="ECO:0000259" key="3">
    <source>
        <dbReference type="Pfam" id="PF01408"/>
    </source>
</evidence>
<protein>
    <submittedName>
        <fullName evidence="5">Gfo/Idh/MocA family oxidoreductase</fullName>
    </submittedName>
</protein>
<dbReference type="PANTHER" id="PTHR43708:SF5">
    <property type="entry name" value="CONSERVED EXPRESSED OXIDOREDUCTASE (EUROFUNG)-RELATED"/>
    <property type="match status" value="1"/>
</dbReference>
<dbReference type="Pfam" id="PF01408">
    <property type="entry name" value="GFO_IDH_MocA"/>
    <property type="match status" value="1"/>
</dbReference>
<organism evidence="5 6">
    <name type="scientific">Ahrensia kielensis</name>
    <dbReference type="NCBI Taxonomy" id="76980"/>
    <lineage>
        <taxon>Bacteria</taxon>
        <taxon>Pseudomonadati</taxon>
        <taxon>Pseudomonadota</taxon>
        <taxon>Alphaproteobacteria</taxon>
        <taxon>Hyphomicrobiales</taxon>
        <taxon>Ahrensiaceae</taxon>
        <taxon>Ahrensia</taxon>
    </lineage>
</organism>